<evidence type="ECO:0000256" key="4">
    <source>
        <dbReference type="ARBA" id="ARBA00023136"/>
    </source>
</evidence>
<dbReference type="InterPro" id="IPR036259">
    <property type="entry name" value="MFS_trans_sf"/>
</dbReference>
<keyword evidence="4 6" id="KW-0472">Membrane</keyword>
<organism evidence="8 9">
    <name type="scientific">Aspergillus ellipticus CBS 707.79</name>
    <dbReference type="NCBI Taxonomy" id="1448320"/>
    <lineage>
        <taxon>Eukaryota</taxon>
        <taxon>Fungi</taxon>
        <taxon>Dikarya</taxon>
        <taxon>Ascomycota</taxon>
        <taxon>Pezizomycotina</taxon>
        <taxon>Eurotiomycetes</taxon>
        <taxon>Eurotiomycetidae</taxon>
        <taxon>Eurotiales</taxon>
        <taxon>Aspergillaceae</taxon>
        <taxon>Aspergillus</taxon>
        <taxon>Aspergillus subgen. Circumdati</taxon>
    </lineage>
</organism>
<feature type="non-terminal residue" evidence="8">
    <location>
        <position position="496"/>
    </location>
</feature>
<dbReference type="EMBL" id="KZ825847">
    <property type="protein sequence ID" value="PYH95837.1"/>
    <property type="molecule type" value="Genomic_DNA"/>
</dbReference>
<reference evidence="8 9" key="1">
    <citation type="submission" date="2018-02" db="EMBL/GenBank/DDBJ databases">
        <title>The genomes of Aspergillus section Nigri reveals drivers in fungal speciation.</title>
        <authorList>
            <consortium name="DOE Joint Genome Institute"/>
            <person name="Vesth T.C."/>
            <person name="Nybo J."/>
            <person name="Theobald S."/>
            <person name="Brandl J."/>
            <person name="Frisvad J.C."/>
            <person name="Nielsen K.F."/>
            <person name="Lyhne E.K."/>
            <person name="Kogle M.E."/>
            <person name="Kuo A."/>
            <person name="Riley R."/>
            <person name="Clum A."/>
            <person name="Nolan M."/>
            <person name="Lipzen A."/>
            <person name="Salamov A."/>
            <person name="Henrissat B."/>
            <person name="Wiebenga A."/>
            <person name="De vries R.P."/>
            <person name="Grigoriev I.V."/>
            <person name="Mortensen U.H."/>
            <person name="Andersen M.R."/>
            <person name="Baker S.E."/>
        </authorList>
    </citation>
    <scope>NUCLEOTIDE SEQUENCE [LARGE SCALE GENOMIC DNA]</scope>
    <source>
        <strain evidence="8 9">CBS 707.79</strain>
    </source>
</reference>
<evidence type="ECO:0000256" key="2">
    <source>
        <dbReference type="ARBA" id="ARBA00022692"/>
    </source>
</evidence>
<dbReference type="AlphaFoldDB" id="A0A319DP23"/>
<feature type="transmembrane region" description="Helical" evidence="6">
    <location>
        <begin position="434"/>
        <end position="458"/>
    </location>
</feature>
<dbReference type="STRING" id="1448320.A0A319DP23"/>
<proteinExistence type="predicted"/>
<dbReference type="GO" id="GO:0016020">
    <property type="term" value="C:membrane"/>
    <property type="evidence" value="ECO:0007669"/>
    <property type="project" value="UniProtKB-SubCell"/>
</dbReference>
<keyword evidence="3 6" id="KW-1133">Transmembrane helix</keyword>
<dbReference type="GO" id="GO:0022857">
    <property type="term" value="F:transmembrane transporter activity"/>
    <property type="evidence" value="ECO:0007669"/>
    <property type="project" value="InterPro"/>
</dbReference>
<evidence type="ECO:0000259" key="7">
    <source>
        <dbReference type="PROSITE" id="PS50850"/>
    </source>
</evidence>
<dbReference type="PROSITE" id="PS50850">
    <property type="entry name" value="MFS"/>
    <property type="match status" value="1"/>
</dbReference>
<comment type="subcellular location">
    <subcellularLocation>
        <location evidence="1">Membrane</location>
        <topology evidence="1">Multi-pass membrane protein</topology>
    </subcellularLocation>
</comment>
<protein>
    <submittedName>
        <fullName evidence="8">MFS transporter</fullName>
    </submittedName>
</protein>
<dbReference type="InterPro" id="IPR011701">
    <property type="entry name" value="MFS"/>
</dbReference>
<feature type="domain" description="Major facilitator superfamily (MFS) profile" evidence="7">
    <location>
        <begin position="45"/>
        <end position="496"/>
    </location>
</feature>
<feature type="transmembrane region" description="Helical" evidence="6">
    <location>
        <begin position="136"/>
        <end position="159"/>
    </location>
</feature>
<feature type="transmembrane region" description="Helical" evidence="6">
    <location>
        <begin position="381"/>
        <end position="399"/>
    </location>
</feature>
<feature type="transmembrane region" description="Helical" evidence="6">
    <location>
        <begin position="229"/>
        <end position="250"/>
    </location>
</feature>
<gene>
    <name evidence="8" type="ORF">BO71DRAFT_350413</name>
</gene>
<dbReference type="Pfam" id="PF07690">
    <property type="entry name" value="MFS_1"/>
    <property type="match status" value="1"/>
</dbReference>
<feature type="transmembrane region" description="Helical" evidence="6">
    <location>
        <begin position="350"/>
        <end position="369"/>
    </location>
</feature>
<feature type="transmembrane region" description="Helical" evidence="6">
    <location>
        <begin position="38"/>
        <end position="57"/>
    </location>
</feature>
<feature type="transmembrane region" description="Helical" evidence="6">
    <location>
        <begin position="171"/>
        <end position="190"/>
    </location>
</feature>
<dbReference type="PANTHER" id="PTHR23507:SF1">
    <property type="entry name" value="FI18259P1-RELATED"/>
    <property type="match status" value="1"/>
</dbReference>
<evidence type="ECO:0000313" key="8">
    <source>
        <dbReference type="EMBL" id="PYH95837.1"/>
    </source>
</evidence>
<dbReference type="Proteomes" id="UP000247810">
    <property type="component" value="Unassembled WGS sequence"/>
</dbReference>
<feature type="region of interest" description="Disordered" evidence="5">
    <location>
        <begin position="259"/>
        <end position="278"/>
    </location>
</feature>
<dbReference type="PANTHER" id="PTHR23507">
    <property type="entry name" value="ZGC:174356"/>
    <property type="match status" value="1"/>
</dbReference>
<dbReference type="Gene3D" id="1.20.1250.20">
    <property type="entry name" value="MFS general substrate transporter like domains"/>
    <property type="match status" value="1"/>
</dbReference>
<evidence type="ECO:0000256" key="5">
    <source>
        <dbReference type="SAM" id="MobiDB-lite"/>
    </source>
</evidence>
<feature type="transmembrane region" description="Helical" evidence="6">
    <location>
        <begin position="470"/>
        <end position="493"/>
    </location>
</feature>
<dbReference type="OrthoDB" id="194139at2759"/>
<sequence length="496" mass="53145">MAVDSSEPDIPSESTSLLADHYERPTCSKPTPRRAQQILLLACVVAITLDFGAYLSVAPQLQLYESIICQRLHPEFFAGTVDGRLPPAANLSCKAADVQGELAVLKGWMGTFDQLPGIVLALPYGLMADRIGRKPVLVLGLVGFVMQEMAIRIICWYHTVIPPQAVWFTPLFQIIGGGIGITNSVVWTIIADVYPIEKRATAYFVLSAAILVSEILAAPLSAWMMASSLWMPFMLGLAFEILGMFTVFVIPETRPKSLEEPVTEPAAEDETSGSSPCSSTSLWSSAIRSACSQISQLNGFICEHPNAIIISFTFLLASFGLEALGFMVQYASKRFSWSMAEASLLISVKGGFNITSYLVILPLASKILARYLSPVQKDLRITKVSVFVMAVGFGFMSLASHPAPFIIGVALVALGWGFYASLRSAGSALVGQAHVGILNTSVALSQGVGLMIAGPLMAGSLRLGMAWDGVWMGLPWMIGVVLFVAAGLAVGCLRVP</sequence>
<evidence type="ECO:0000256" key="6">
    <source>
        <dbReference type="SAM" id="Phobius"/>
    </source>
</evidence>
<feature type="transmembrane region" description="Helical" evidence="6">
    <location>
        <begin position="307"/>
        <end position="330"/>
    </location>
</feature>
<dbReference type="SUPFAM" id="SSF103473">
    <property type="entry name" value="MFS general substrate transporter"/>
    <property type="match status" value="1"/>
</dbReference>
<name>A0A319DP23_9EURO</name>
<keyword evidence="2 6" id="KW-0812">Transmembrane</keyword>
<evidence type="ECO:0000256" key="3">
    <source>
        <dbReference type="ARBA" id="ARBA00022989"/>
    </source>
</evidence>
<accession>A0A319DP23</accession>
<evidence type="ECO:0000256" key="1">
    <source>
        <dbReference type="ARBA" id="ARBA00004141"/>
    </source>
</evidence>
<dbReference type="InterPro" id="IPR020846">
    <property type="entry name" value="MFS_dom"/>
</dbReference>
<evidence type="ECO:0000313" key="9">
    <source>
        <dbReference type="Proteomes" id="UP000247810"/>
    </source>
</evidence>
<feature type="transmembrane region" description="Helical" evidence="6">
    <location>
        <begin position="202"/>
        <end position="223"/>
    </location>
</feature>
<dbReference type="VEuPathDB" id="FungiDB:BO71DRAFT_350413"/>
<feature type="transmembrane region" description="Helical" evidence="6">
    <location>
        <begin position="405"/>
        <end position="422"/>
    </location>
</feature>
<keyword evidence="9" id="KW-1185">Reference proteome</keyword>